<feature type="signal peptide" evidence="2">
    <location>
        <begin position="1"/>
        <end position="27"/>
    </location>
</feature>
<dbReference type="EMBL" id="BMJV01000001">
    <property type="protein sequence ID" value="GGG64128.1"/>
    <property type="molecule type" value="Genomic_DNA"/>
</dbReference>
<evidence type="ECO:0000256" key="2">
    <source>
        <dbReference type="SAM" id="SignalP"/>
    </source>
</evidence>
<dbReference type="RefSeq" id="WP_188788925.1">
    <property type="nucleotide sequence ID" value="NZ_BMJV01000001.1"/>
</dbReference>
<organism evidence="4 5">
    <name type="scientific">Salipiger pallidus</name>
    <dbReference type="NCBI Taxonomy" id="1775170"/>
    <lineage>
        <taxon>Bacteria</taxon>
        <taxon>Pseudomonadati</taxon>
        <taxon>Pseudomonadota</taxon>
        <taxon>Alphaproteobacteria</taxon>
        <taxon>Rhodobacterales</taxon>
        <taxon>Roseobacteraceae</taxon>
        <taxon>Salipiger</taxon>
    </lineage>
</organism>
<evidence type="ECO:0000259" key="3">
    <source>
        <dbReference type="Pfam" id="PF01471"/>
    </source>
</evidence>
<dbReference type="SUPFAM" id="SSF47090">
    <property type="entry name" value="PGBD-like"/>
    <property type="match status" value="1"/>
</dbReference>
<name>A0A8J3EG11_9RHOB</name>
<protein>
    <recommendedName>
        <fullName evidence="3">Peptidoglycan binding-like domain-containing protein</fullName>
    </recommendedName>
</protein>
<keyword evidence="5" id="KW-1185">Reference proteome</keyword>
<proteinExistence type="predicted"/>
<feature type="chain" id="PRO_5035254939" description="Peptidoglycan binding-like domain-containing protein" evidence="2">
    <location>
        <begin position="28"/>
        <end position="184"/>
    </location>
</feature>
<evidence type="ECO:0000256" key="1">
    <source>
        <dbReference type="SAM" id="MobiDB-lite"/>
    </source>
</evidence>
<dbReference type="Proteomes" id="UP000617145">
    <property type="component" value="Unassembled WGS sequence"/>
</dbReference>
<dbReference type="Pfam" id="PF01471">
    <property type="entry name" value="PG_binding_1"/>
    <property type="match status" value="1"/>
</dbReference>
<feature type="region of interest" description="Disordered" evidence="1">
    <location>
        <begin position="33"/>
        <end position="52"/>
    </location>
</feature>
<sequence>MTFPFPYGRPAGPASALLLCLCLGLSACDSGEPSATQWPEDSTPAPEKMPDGTCWSREVTPAVYEHVMGEVQVVQAEIADDGTVIRPPIYRRAPVPRVVTPRGELRFRSPCAEEMTPEFISSLQRALAARSRFDGEITGRFDPPTRAAIKTYQTERGLESGQLSLETARTLGLVATPLEDIETF</sequence>
<dbReference type="InterPro" id="IPR036366">
    <property type="entry name" value="PGBDSf"/>
</dbReference>
<dbReference type="InterPro" id="IPR002477">
    <property type="entry name" value="Peptidoglycan-bd-like"/>
</dbReference>
<keyword evidence="2" id="KW-0732">Signal</keyword>
<dbReference type="Gene3D" id="1.10.101.10">
    <property type="entry name" value="PGBD-like superfamily/PGBD"/>
    <property type="match status" value="1"/>
</dbReference>
<gene>
    <name evidence="4" type="ORF">GCM10011415_08280</name>
</gene>
<evidence type="ECO:0000313" key="4">
    <source>
        <dbReference type="EMBL" id="GGG64128.1"/>
    </source>
</evidence>
<comment type="caution">
    <text evidence="4">The sequence shown here is derived from an EMBL/GenBank/DDBJ whole genome shotgun (WGS) entry which is preliminary data.</text>
</comment>
<accession>A0A8J3EG11</accession>
<evidence type="ECO:0000313" key="5">
    <source>
        <dbReference type="Proteomes" id="UP000617145"/>
    </source>
</evidence>
<dbReference type="InterPro" id="IPR036365">
    <property type="entry name" value="PGBD-like_sf"/>
</dbReference>
<dbReference type="AlphaFoldDB" id="A0A8J3EG11"/>
<reference evidence="4" key="2">
    <citation type="submission" date="2020-09" db="EMBL/GenBank/DDBJ databases">
        <authorList>
            <person name="Sun Q."/>
            <person name="Zhou Y."/>
        </authorList>
    </citation>
    <scope>NUCLEOTIDE SEQUENCE</scope>
    <source>
        <strain evidence="4">CGMCC 1.15762</strain>
    </source>
</reference>
<reference evidence="4" key="1">
    <citation type="journal article" date="2014" name="Int. J. Syst. Evol. Microbiol.">
        <title>Complete genome sequence of Corynebacterium casei LMG S-19264T (=DSM 44701T), isolated from a smear-ripened cheese.</title>
        <authorList>
            <consortium name="US DOE Joint Genome Institute (JGI-PGF)"/>
            <person name="Walter F."/>
            <person name="Albersmeier A."/>
            <person name="Kalinowski J."/>
            <person name="Ruckert C."/>
        </authorList>
    </citation>
    <scope>NUCLEOTIDE SEQUENCE</scope>
    <source>
        <strain evidence="4">CGMCC 1.15762</strain>
    </source>
</reference>
<feature type="domain" description="Peptidoglycan binding-like" evidence="3">
    <location>
        <begin position="119"/>
        <end position="170"/>
    </location>
</feature>